<dbReference type="EMBL" id="LHYD01000024">
    <property type="protein sequence ID" value="KXB05241.1"/>
    <property type="molecule type" value="Genomic_DNA"/>
</dbReference>
<accession>A0A133VFM5</accession>
<dbReference type="Pfam" id="PF13656">
    <property type="entry name" value="RNA_pol_L_2"/>
    <property type="match status" value="1"/>
</dbReference>
<dbReference type="InterPro" id="IPR009025">
    <property type="entry name" value="RBP11-like_dimer"/>
</dbReference>
<comment type="catalytic activity">
    <reaction evidence="5">
        <text>RNA(n) + a ribonucleoside 5'-triphosphate = RNA(n+1) + diphosphate</text>
        <dbReference type="Rhea" id="RHEA:21248"/>
        <dbReference type="Rhea" id="RHEA-COMP:14527"/>
        <dbReference type="Rhea" id="RHEA-COMP:17342"/>
        <dbReference type="ChEBI" id="CHEBI:33019"/>
        <dbReference type="ChEBI" id="CHEBI:61557"/>
        <dbReference type="ChEBI" id="CHEBI:140395"/>
        <dbReference type="EC" id="2.7.7.6"/>
    </reaction>
</comment>
<dbReference type="InterPro" id="IPR036603">
    <property type="entry name" value="RBP11-like"/>
</dbReference>
<evidence type="ECO:0000256" key="4">
    <source>
        <dbReference type="ARBA" id="ARBA00025751"/>
    </source>
</evidence>
<dbReference type="HAMAP" id="MF_00261">
    <property type="entry name" value="RNApol_arch_Rpo11"/>
    <property type="match status" value="1"/>
</dbReference>
<organism evidence="7 8">
    <name type="scientific">candidate division MSBL1 archaeon SCGC-AAA382A13</name>
    <dbReference type="NCBI Taxonomy" id="1698279"/>
    <lineage>
        <taxon>Archaea</taxon>
        <taxon>Methanobacteriati</taxon>
        <taxon>Methanobacteriota</taxon>
        <taxon>candidate division MSBL1</taxon>
    </lineage>
</organism>
<reference evidence="7 8" key="1">
    <citation type="journal article" date="2016" name="Sci. Rep.">
        <title>Metabolic traits of an uncultured archaeal lineage -MSBL1- from brine pools of the Red Sea.</title>
        <authorList>
            <person name="Mwirichia R."/>
            <person name="Alam I."/>
            <person name="Rashid M."/>
            <person name="Vinu M."/>
            <person name="Ba-Alawi W."/>
            <person name="Anthony Kamau A."/>
            <person name="Kamanda Ngugi D."/>
            <person name="Goker M."/>
            <person name="Klenk H.P."/>
            <person name="Bajic V."/>
            <person name="Stingl U."/>
        </authorList>
    </citation>
    <scope>NUCLEOTIDE SEQUENCE [LARGE SCALE GENOMIC DNA]</scope>
    <source>
        <strain evidence="7">SCGC-AAA382A13</strain>
    </source>
</reference>
<feature type="domain" description="DNA-directed RNA polymerase RBP11-like dimerisation" evidence="6">
    <location>
        <begin position="13"/>
        <end position="85"/>
    </location>
</feature>
<keyword evidence="3 5" id="KW-0804">Transcription</keyword>
<sequence>MEVELLEKEGTKMKIKIVGEGHSFANVLRKKLHGDERIETAAYNIDHPLLGEPVMHIKTSKNKSPKKVLMNVTNELANDYEEVQKKLEKALE</sequence>
<dbReference type="SUPFAM" id="SSF55257">
    <property type="entry name" value="RBP11-like subunits of RNA polymerase"/>
    <property type="match status" value="1"/>
</dbReference>
<comment type="caution">
    <text evidence="7">The sequence shown here is derived from an EMBL/GenBank/DDBJ whole genome shotgun (WGS) entry which is preliminary data.</text>
</comment>
<evidence type="ECO:0000259" key="6">
    <source>
        <dbReference type="Pfam" id="PF13656"/>
    </source>
</evidence>
<evidence type="ECO:0000313" key="8">
    <source>
        <dbReference type="Proteomes" id="UP000070311"/>
    </source>
</evidence>
<keyword evidence="1 5" id="KW-0240">DNA-directed RNA polymerase</keyword>
<dbReference type="InterPro" id="IPR022905">
    <property type="entry name" value="Rpo11-like"/>
</dbReference>
<evidence type="ECO:0000313" key="7">
    <source>
        <dbReference type="EMBL" id="KXB05241.1"/>
    </source>
</evidence>
<proteinExistence type="inferred from homology"/>
<dbReference type="GO" id="GO:0006351">
    <property type="term" value="P:DNA-templated transcription"/>
    <property type="evidence" value="ECO:0007669"/>
    <property type="project" value="UniProtKB-UniRule"/>
</dbReference>
<comment type="subcellular location">
    <subcellularLocation>
        <location evidence="5">Cytoplasm</location>
    </subcellularLocation>
</comment>
<dbReference type="AlphaFoldDB" id="A0A133VFM5"/>
<keyword evidence="5" id="KW-0808">Transferase</keyword>
<evidence type="ECO:0000256" key="1">
    <source>
        <dbReference type="ARBA" id="ARBA00022478"/>
    </source>
</evidence>
<name>A0A133VFM5_9EURY</name>
<dbReference type="CDD" id="cd06927">
    <property type="entry name" value="RNAP_L"/>
    <property type="match status" value="1"/>
</dbReference>
<dbReference type="GO" id="GO:0005737">
    <property type="term" value="C:cytoplasm"/>
    <property type="evidence" value="ECO:0007669"/>
    <property type="project" value="UniProtKB-SubCell"/>
</dbReference>
<evidence type="ECO:0000256" key="3">
    <source>
        <dbReference type="ARBA" id="ARBA00023163"/>
    </source>
</evidence>
<dbReference type="NCBIfam" id="NF002240">
    <property type="entry name" value="PRK01146.2-4"/>
    <property type="match status" value="1"/>
</dbReference>
<dbReference type="GO" id="GO:0046983">
    <property type="term" value="F:protein dimerization activity"/>
    <property type="evidence" value="ECO:0007669"/>
    <property type="project" value="InterPro"/>
</dbReference>
<dbReference type="PANTHER" id="PTHR13946">
    <property type="entry name" value="DNA-DIRECTED RNA POLYMERASE I,II,III"/>
    <property type="match status" value="1"/>
</dbReference>
<keyword evidence="5" id="KW-0548">Nucleotidyltransferase</keyword>
<dbReference type="Proteomes" id="UP000070311">
    <property type="component" value="Unassembled WGS sequence"/>
</dbReference>
<dbReference type="EC" id="2.7.7.6" evidence="5"/>
<dbReference type="PANTHER" id="PTHR13946:SF28">
    <property type="entry name" value="DNA-DIRECTED RNA POLYMERASES I AND III SUBUNIT RPAC2"/>
    <property type="match status" value="1"/>
</dbReference>
<comment type="similarity">
    <text evidence="4 5">Belongs to the archaeal Rpo11/eukaryotic RPB11/RPC19 RNA polymerase subunit family.</text>
</comment>
<dbReference type="GO" id="GO:0003899">
    <property type="term" value="F:DNA-directed RNA polymerase activity"/>
    <property type="evidence" value="ECO:0007669"/>
    <property type="project" value="UniProtKB-UniRule"/>
</dbReference>
<dbReference type="GO" id="GO:0000428">
    <property type="term" value="C:DNA-directed RNA polymerase complex"/>
    <property type="evidence" value="ECO:0007669"/>
    <property type="project" value="UniProtKB-KW"/>
</dbReference>
<evidence type="ECO:0000256" key="5">
    <source>
        <dbReference type="HAMAP-Rule" id="MF_00261"/>
    </source>
</evidence>
<protein>
    <recommendedName>
        <fullName evidence="5">DNA-directed RNA polymerase subunit Rpo11</fullName>
        <ecNumber evidence="5">2.7.7.6</ecNumber>
    </recommendedName>
    <alternativeName>
        <fullName evidence="5">DNA-directed RNA polymerase subunit L</fullName>
    </alternativeName>
</protein>
<dbReference type="Gene3D" id="3.30.1360.10">
    <property type="entry name" value="RNA polymerase, RBP11-like subunit"/>
    <property type="match status" value="1"/>
</dbReference>
<evidence type="ECO:0000256" key="2">
    <source>
        <dbReference type="ARBA" id="ARBA00022490"/>
    </source>
</evidence>
<keyword evidence="2 5" id="KW-0963">Cytoplasm</keyword>
<comment type="function">
    <text evidence="5">DNA-dependent RNA polymerase (RNAP) catalyzes the transcription of DNA into RNA using the four ribonucleoside triphosphates as substrates.</text>
</comment>
<comment type="subunit">
    <text evidence="5">Part of the RNA polymerase complex.</text>
</comment>
<gene>
    <name evidence="5" type="primary">rpo11</name>
    <name evidence="5" type="synonym">rpoL</name>
    <name evidence="7" type="ORF">AKJ50_01465</name>
</gene>
<keyword evidence="8" id="KW-1185">Reference proteome</keyword>